<accession>A0A8J5I8W8</accession>
<name>A0A8J5I8W8_9STRA</name>
<comment type="caution">
    <text evidence="1">The sequence shown here is derived from an EMBL/GenBank/DDBJ whole genome shotgun (WGS) entry which is preliminary data.</text>
</comment>
<dbReference type="Proteomes" id="UP000709295">
    <property type="component" value="Unassembled WGS sequence"/>
</dbReference>
<organism evidence="1 2">
    <name type="scientific">Phytophthora aleatoria</name>
    <dbReference type="NCBI Taxonomy" id="2496075"/>
    <lineage>
        <taxon>Eukaryota</taxon>
        <taxon>Sar</taxon>
        <taxon>Stramenopiles</taxon>
        <taxon>Oomycota</taxon>
        <taxon>Peronosporomycetes</taxon>
        <taxon>Peronosporales</taxon>
        <taxon>Peronosporaceae</taxon>
        <taxon>Phytophthora</taxon>
    </lineage>
</organism>
<proteinExistence type="predicted"/>
<evidence type="ECO:0000313" key="1">
    <source>
        <dbReference type="EMBL" id="KAG6942045.1"/>
    </source>
</evidence>
<evidence type="ECO:0000313" key="2">
    <source>
        <dbReference type="Proteomes" id="UP000709295"/>
    </source>
</evidence>
<dbReference type="AlphaFoldDB" id="A0A8J5I8W8"/>
<sequence>MSDSREGSYQILCPCLLPLLSTENSVALCRSWWPRSHFHWRTEYRYGGKNPAGTLAQTRRSIRCGWTSHYTDIINDLLWWTLQSEAFHAVLPARGPLTGGSQYAIITALAPTGRHCNAVLLEGKHPDLSLTGATCCSSLGSTTVQSLWLCPQDRRQPSSGGTANS</sequence>
<dbReference type="EMBL" id="JAENGY010003293">
    <property type="protein sequence ID" value="KAG6942045.1"/>
    <property type="molecule type" value="Genomic_DNA"/>
</dbReference>
<gene>
    <name evidence="1" type="ORF">JG688_00018349</name>
</gene>
<reference evidence="1" key="1">
    <citation type="submission" date="2021-01" db="EMBL/GenBank/DDBJ databases">
        <title>Phytophthora aleatoria, a newly-described species from Pinus radiata is distinct from Phytophthora cactorum isolates based on comparative genomics.</title>
        <authorList>
            <person name="Mcdougal R."/>
            <person name="Panda P."/>
            <person name="Williams N."/>
            <person name="Studholme D.J."/>
        </authorList>
    </citation>
    <scope>NUCLEOTIDE SEQUENCE</scope>
    <source>
        <strain evidence="1">NZFS 4037</strain>
    </source>
</reference>
<protein>
    <submittedName>
        <fullName evidence="1">Uncharacterized protein</fullName>
    </submittedName>
</protein>
<keyword evidence="2" id="KW-1185">Reference proteome</keyword>